<protein>
    <submittedName>
        <fullName evidence="2">RelA/SpoT family protein</fullName>
    </submittedName>
</protein>
<keyword evidence="3" id="KW-1185">Reference proteome</keyword>
<dbReference type="RefSeq" id="WP_115810075.1">
    <property type="nucleotide sequence ID" value="NZ_QREI01000004.1"/>
</dbReference>
<dbReference type="PANTHER" id="PTHR47837">
    <property type="entry name" value="GTP PYROPHOSPHOKINASE YJBM"/>
    <property type="match status" value="1"/>
</dbReference>
<sequence>MTFSKKEISKAGLLILSSKSIEARNTALEKINEWRANHLHPLNVMKNALLRITEKQNIEPILVSQRLKRLTSIEYKLDLNESMGLGGMQDIGGFRAVLKDTKDLAKLKKILDKNKLNHKLKRVVDYVERPKESGYRSVHFIYIYNSKIDKYQGLLLELQIRTKLQHNWATAVETAGILTKTSLKSSQGPDEWLDFFKIVSSLFAIKEKLPVLKEHSERTMENLMVECYNFTKKLNIIPILKALRISARQIEIDNYIGDYYIININIKEMFVNITTFKKTQFEEATDEYLELEKSIEESENAVVLVSSISMKSLKKAYPSYFLDTSEFIAALEKMNQNCKDWNLVK</sequence>
<dbReference type="PANTHER" id="PTHR47837:SF1">
    <property type="entry name" value="GTP PYROPHOSPHOKINASE YJBM"/>
    <property type="match status" value="1"/>
</dbReference>
<dbReference type="OrthoDB" id="9801824at2"/>
<reference evidence="2 3" key="1">
    <citation type="submission" date="2018-07" db="EMBL/GenBank/DDBJ databases">
        <title>Genomic Encyclopedia of Type Strains, Phase III (KMG-III): the genomes of soil and plant-associated and newly described type strains.</title>
        <authorList>
            <person name="Whitman W."/>
        </authorList>
    </citation>
    <scope>NUCLEOTIDE SEQUENCE [LARGE SCALE GENOMIC DNA]</scope>
    <source>
        <strain evidence="2 3">CECT 7948</strain>
    </source>
</reference>
<dbReference type="CDD" id="cd05399">
    <property type="entry name" value="NT_Rel-Spo_like"/>
    <property type="match status" value="1"/>
</dbReference>
<dbReference type="SMART" id="SM00954">
    <property type="entry name" value="RelA_SpoT"/>
    <property type="match status" value="1"/>
</dbReference>
<evidence type="ECO:0000313" key="2">
    <source>
        <dbReference type="EMBL" id="REE24426.1"/>
    </source>
</evidence>
<dbReference type="Pfam" id="PF04607">
    <property type="entry name" value="RelA_SpoT"/>
    <property type="match status" value="1"/>
</dbReference>
<proteinExistence type="predicted"/>
<dbReference type="InterPro" id="IPR043519">
    <property type="entry name" value="NT_sf"/>
</dbReference>
<dbReference type="EMBL" id="QREI01000004">
    <property type="protein sequence ID" value="REE24426.1"/>
    <property type="molecule type" value="Genomic_DNA"/>
</dbReference>
<dbReference type="InterPro" id="IPR007685">
    <property type="entry name" value="RelA_SpoT"/>
</dbReference>
<dbReference type="Gene3D" id="3.30.460.10">
    <property type="entry name" value="Beta Polymerase, domain 2"/>
    <property type="match status" value="1"/>
</dbReference>
<organism evidence="2 3">
    <name type="scientific">Winogradskyella pacifica</name>
    <dbReference type="NCBI Taxonomy" id="664642"/>
    <lineage>
        <taxon>Bacteria</taxon>
        <taxon>Pseudomonadati</taxon>
        <taxon>Bacteroidota</taxon>
        <taxon>Flavobacteriia</taxon>
        <taxon>Flavobacteriales</taxon>
        <taxon>Flavobacteriaceae</taxon>
        <taxon>Winogradskyella</taxon>
    </lineage>
</organism>
<name>A0A3D9MYY4_9FLAO</name>
<comment type="caution">
    <text evidence="2">The sequence shown here is derived from an EMBL/GenBank/DDBJ whole genome shotgun (WGS) entry which is preliminary data.</text>
</comment>
<dbReference type="InterPro" id="IPR052366">
    <property type="entry name" value="GTP_Pyrophosphokinase"/>
</dbReference>
<gene>
    <name evidence="2" type="ORF">DFQ09_104197</name>
</gene>
<feature type="domain" description="RelA/SpoT" evidence="1">
    <location>
        <begin position="65"/>
        <end position="183"/>
    </location>
</feature>
<dbReference type="SUPFAM" id="SSF81301">
    <property type="entry name" value="Nucleotidyltransferase"/>
    <property type="match status" value="1"/>
</dbReference>
<dbReference type="AlphaFoldDB" id="A0A3D9MYY4"/>
<evidence type="ECO:0000313" key="3">
    <source>
        <dbReference type="Proteomes" id="UP000256919"/>
    </source>
</evidence>
<dbReference type="GO" id="GO:0015969">
    <property type="term" value="P:guanosine tetraphosphate metabolic process"/>
    <property type="evidence" value="ECO:0007669"/>
    <property type="project" value="InterPro"/>
</dbReference>
<accession>A0A3D9MYY4</accession>
<evidence type="ECO:0000259" key="1">
    <source>
        <dbReference type="SMART" id="SM00954"/>
    </source>
</evidence>
<dbReference type="Proteomes" id="UP000256919">
    <property type="component" value="Unassembled WGS sequence"/>
</dbReference>